<dbReference type="PROSITE" id="PS50850">
    <property type="entry name" value="MFS"/>
    <property type="match status" value="1"/>
</dbReference>
<dbReference type="PANTHER" id="PTHR23522">
    <property type="entry name" value="BLL5896 PROTEIN"/>
    <property type="match status" value="1"/>
</dbReference>
<dbReference type="Pfam" id="PF03825">
    <property type="entry name" value="Nuc_H_symport"/>
    <property type="match status" value="1"/>
</dbReference>
<feature type="transmembrane region" description="Helical" evidence="7">
    <location>
        <begin position="93"/>
        <end position="116"/>
    </location>
</feature>
<dbReference type="GO" id="GO:0015213">
    <property type="term" value="F:uridine transmembrane transporter activity"/>
    <property type="evidence" value="ECO:0007669"/>
    <property type="project" value="TreeGrafter"/>
</dbReference>
<evidence type="ECO:0000256" key="4">
    <source>
        <dbReference type="ARBA" id="ARBA00022692"/>
    </source>
</evidence>
<keyword evidence="6 7" id="KW-0472">Membrane</keyword>
<feature type="non-terminal residue" evidence="9">
    <location>
        <position position="1"/>
    </location>
</feature>
<dbReference type="InterPro" id="IPR036259">
    <property type="entry name" value="MFS_trans_sf"/>
</dbReference>
<dbReference type="GO" id="GO:0005886">
    <property type="term" value="C:plasma membrane"/>
    <property type="evidence" value="ECO:0007669"/>
    <property type="project" value="UniProtKB-SubCell"/>
</dbReference>
<feature type="transmembrane region" description="Helical" evidence="7">
    <location>
        <begin position="128"/>
        <end position="147"/>
    </location>
</feature>
<dbReference type="GO" id="GO:0015212">
    <property type="term" value="F:cytidine transmembrane transporter activity"/>
    <property type="evidence" value="ECO:0007669"/>
    <property type="project" value="TreeGrafter"/>
</dbReference>
<feature type="transmembrane region" description="Helical" evidence="7">
    <location>
        <begin position="167"/>
        <end position="186"/>
    </location>
</feature>
<keyword evidence="4 7" id="KW-0812">Transmembrane</keyword>
<sequence length="198" mass="22583">RKRSFSILIFTTFLLAMAVPFYSLAVPKLMIQLGIHSNWVPAVMTIGQISEFPALLLLAFFLKRYGLKITFALGMIAWVARYFLFAMEEPMWLILFGIGLHGICHVFLIVVIQLYVDAQCENDVRASAQNLFAFITMGIAMPIGFILGGKLEQWNTDPLTHITNYHILFMIPAIFILMVLVGYWMLFHLDNTSQDKTN</sequence>
<dbReference type="EMBL" id="UOGL01000378">
    <property type="protein sequence ID" value="VAX39871.1"/>
    <property type="molecule type" value="Genomic_DNA"/>
</dbReference>
<evidence type="ECO:0000256" key="7">
    <source>
        <dbReference type="SAM" id="Phobius"/>
    </source>
</evidence>
<protein>
    <recommendedName>
        <fullName evidence="8">Major facilitator superfamily (MFS) profile domain-containing protein</fullName>
    </recommendedName>
</protein>
<keyword evidence="3" id="KW-1003">Cell membrane</keyword>
<evidence type="ECO:0000313" key="9">
    <source>
        <dbReference type="EMBL" id="VAX39871.1"/>
    </source>
</evidence>
<evidence type="ECO:0000256" key="2">
    <source>
        <dbReference type="ARBA" id="ARBA00022448"/>
    </source>
</evidence>
<feature type="transmembrane region" description="Helical" evidence="7">
    <location>
        <begin position="69"/>
        <end position="87"/>
    </location>
</feature>
<reference evidence="9" key="1">
    <citation type="submission" date="2018-06" db="EMBL/GenBank/DDBJ databases">
        <authorList>
            <person name="Zhirakovskaya E."/>
        </authorList>
    </citation>
    <scope>NUCLEOTIDE SEQUENCE</scope>
</reference>
<evidence type="ECO:0000259" key="8">
    <source>
        <dbReference type="PROSITE" id="PS50850"/>
    </source>
</evidence>
<name>A0A3B1DLR1_9ZZZZ</name>
<dbReference type="SUPFAM" id="SSF103473">
    <property type="entry name" value="MFS general substrate transporter"/>
    <property type="match status" value="1"/>
</dbReference>
<feature type="transmembrane region" description="Helical" evidence="7">
    <location>
        <begin position="41"/>
        <end position="62"/>
    </location>
</feature>
<evidence type="ECO:0000256" key="3">
    <source>
        <dbReference type="ARBA" id="ARBA00022475"/>
    </source>
</evidence>
<proteinExistence type="predicted"/>
<feature type="domain" description="Major facilitator superfamily (MFS) profile" evidence="8">
    <location>
        <begin position="4"/>
        <end position="198"/>
    </location>
</feature>
<gene>
    <name evidence="9" type="ORF">MNBD_PLANCTO02-52</name>
</gene>
<dbReference type="Gene3D" id="1.20.1250.20">
    <property type="entry name" value="MFS general substrate transporter like domains"/>
    <property type="match status" value="1"/>
</dbReference>
<dbReference type="AlphaFoldDB" id="A0A3B1DLR1"/>
<evidence type="ECO:0000256" key="6">
    <source>
        <dbReference type="ARBA" id="ARBA00023136"/>
    </source>
</evidence>
<keyword evidence="5 7" id="KW-1133">Transmembrane helix</keyword>
<organism evidence="9">
    <name type="scientific">hydrothermal vent metagenome</name>
    <dbReference type="NCBI Taxonomy" id="652676"/>
    <lineage>
        <taxon>unclassified sequences</taxon>
        <taxon>metagenomes</taxon>
        <taxon>ecological metagenomes</taxon>
    </lineage>
</organism>
<comment type="subcellular location">
    <subcellularLocation>
        <location evidence="1">Cell membrane</location>
        <topology evidence="1">Multi-pass membrane protein</topology>
    </subcellularLocation>
</comment>
<evidence type="ECO:0000256" key="5">
    <source>
        <dbReference type="ARBA" id="ARBA00022989"/>
    </source>
</evidence>
<accession>A0A3B1DLR1</accession>
<dbReference type="PANTHER" id="PTHR23522:SF4">
    <property type="entry name" value="NUCLEOSIDE PERMEASE NUPG-RELATED"/>
    <property type="match status" value="1"/>
</dbReference>
<dbReference type="InterPro" id="IPR020846">
    <property type="entry name" value="MFS_dom"/>
</dbReference>
<evidence type="ECO:0000256" key="1">
    <source>
        <dbReference type="ARBA" id="ARBA00004651"/>
    </source>
</evidence>
<keyword evidence="2" id="KW-0813">Transport</keyword>
<dbReference type="InterPro" id="IPR004740">
    <property type="entry name" value="Nuc_H_symport"/>
</dbReference>